<dbReference type="Pfam" id="PF01738">
    <property type="entry name" value="DLH"/>
    <property type="match status" value="1"/>
</dbReference>
<dbReference type="Proteomes" id="UP000660885">
    <property type="component" value="Unassembled WGS sequence"/>
</dbReference>
<name>A0ABS1U886_9PROT</name>
<dbReference type="PANTHER" id="PTHR46623">
    <property type="entry name" value="CARBOXYMETHYLENEBUTENOLIDASE-RELATED"/>
    <property type="match status" value="1"/>
</dbReference>
<dbReference type="SUPFAM" id="SSF53474">
    <property type="entry name" value="alpha/beta-Hydrolases"/>
    <property type="match status" value="1"/>
</dbReference>
<sequence>MSALLGLDGLVLQPPRRAFVMTSLMAGFTLAVPGAAEAAAIHTDSAGLHAGEVRIPATGGTLPGYAAAPAAPGRYPVVLVIEEIFGVHEHIKDLCRRLAKAGYLAVAPELYARIGDLSTMTDVGAIIRDVISKAPDAQMLADLDSAAAWASTTGIEGSLGDPAPLGVTGFCRGGRNTWLYAAHNPAVKAAVAWYGPVGGATTPIQPRTAADVAAELKAPLLGLYGGADTGIPVADVEAAAAKARAAGKTVELRVYPEAPHGFNADYRPSYREDVAKDGWARMLAWFKAHGVG</sequence>
<dbReference type="EMBL" id="JAETWB010000009">
    <property type="protein sequence ID" value="MBL6079942.1"/>
    <property type="molecule type" value="Genomic_DNA"/>
</dbReference>
<dbReference type="PANTHER" id="PTHR46623:SF6">
    <property type="entry name" value="ALPHA_BETA-HYDROLASES SUPERFAMILY PROTEIN"/>
    <property type="match status" value="1"/>
</dbReference>
<dbReference type="InterPro" id="IPR029058">
    <property type="entry name" value="AB_hydrolase_fold"/>
</dbReference>
<organism evidence="2 3">
    <name type="scientific">Belnapia arida</name>
    <dbReference type="NCBI Taxonomy" id="2804533"/>
    <lineage>
        <taxon>Bacteria</taxon>
        <taxon>Pseudomonadati</taxon>
        <taxon>Pseudomonadota</taxon>
        <taxon>Alphaproteobacteria</taxon>
        <taxon>Acetobacterales</taxon>
        <taxon>Roseomonadaceae</taxon>
        <taxon>Belnapia</taxon>
    </lineage>
</organism>
<keyword evidence="2" id="KW-0378">Hydrolase</keyword>
<evidence type="ECO:0000313" key="2">
    <source>
        <dbReference type="EMBL" id="MBL6079942.1"/>
    </source>
</evidence>
<keyword evidence="3" id="KW-1185">Reference proteome</keyword>
<comment type="caution">
    <text evidence="2">The sequence shown here is derived from an EMBL/GenBank/DDBJ whole genome shotgun (WGS) entry which is preliminary data.</text>
</comment>
<reference evidence="2 3" key="1">
    <citation type="submission" date="2021-01" db="EMBL/GenBank/DDBJ databases">
        <title>Belnapia mucosa sp. nov. and Belnapia arida sp. nov., isolated from the Tabernas Desert (Almeria, Spain).</title>
        <authorList>
            <person name="Molina-Menor E."/>
            <person name="Vidal-Verdu A."/>
            <person name="Calonge A."/>
            <person name="Satari L."/>
            <person name="Pereto J."/>
            <person name="Porcar M."/>
        </authorList>
    </citation>
    <scope>NUCLEOTIDE SEQUENCE [LARGE SCALE GENOMIC DNA]</scope>
    <source>
        <strain evidence="2 3">T18</strain>
    </source>
</reference>
<evidence type="ECO:0000313" key="3">
    <source>
        <dbReference type="Proteomes" id="UP000660885"/>
    </source>
</evidence>
<accession>A0ABS1U886</accession>
<dbReference type="InterPro" id="IPR051049">
    <property type="entry name" value="Dienelactone_hydrolase-like"/>
</dbReference>
<dbReference type="GO" id="GO:0016787">
    <property type="term" value="F:hydrolase activity"/>
    <property type="evidence" value="ECO:0007669"/>
    <property type="project" value="UniProtKB-KW"/>
</dbReference>
<gene>
    <name evidence="2" type="ORF">JMJ56_18130</name>
</gene>
<evidence type="ECO:0000259" key="1">
    <source>
        <dbReference type="Pfam" id="PF01738"/>
    </source>
</evidence>
<dbReference type="RefSeq" id="WP_202833176.1">
    <property type="nucleotide sequence ID" value="NZ_JAETWB010000009.1"/>
</dbReference>
<proteinExistence type="predicted"/>
<dbReference type="InterPro" id="IPR002925">
    <property type="entry name" value="Dienelactn_hydro"/>
</dbReference>
<protein>
    <submittedName>
        <fullName evidence="2">Dienelactone hydrolase family protein</fullName>
    </submittedName>
</protein>
<dbReference type="Gene3D" id="3.40.50.1820">
    <property type="entry name" value="alpha/beta hydrolase"/>
    <property type="match status" value="1"/>
</dbReference>
<feature type="domain" description="Dienelactone hydrolase" evidence="1">
    <location>
        <begin position="63"/>
        <end position="289"/>
    </location>
</feature>